<dbReference type="EMBL" id="CAJEWN010001559">
    <property type="protein sequence ID" value="CAD2198426.1"/>
    <property type="molecule type" value="Genomic_DNA"/>
</dbReference>
<keyword evidence="1" id="KW-0472">Membrane</keyword>
<keyword evidence="1" id="KW-1133">Transmembrane helix</keyword>
<sequence>MANFVKRNNRGEIKNWQKTAEELKHLQSLKEQITKKQKSVATIKLQNIFGKDETKQQPLLENKIFRLVNDGIKLSLNLAENKNIKNQKEEVPSNKFVDLLSPRFLSLTESKNNNKLSNLLSPSLFSLHDKGKGLEKELSLPKIMKAGKLTGRDQQEWLNLIMESSGVNEQVENLKNILSFNSKPTKSFNKREIEQRYKDEFNGLYLTRKNVKEMFGEYEDRKVSIWEELDRKFNQKQRNELEDTGYSLLTESQLRFLYGPESPFNDSITLERLLPIIHKNNKNSSIINQLSPSVFRPSILNPRRTSQPFILSPFLFSPTILSPTIMGPAILSPRVFSPTILTPRIMTPLILSPFIFSSIILSPIIMQPFILSPGLLNSVILSPFVMNPMIMSSQIFHPFILSPLVMTPGILNPSALSPLVLSPFVLNPQVFSPKFFSGLILSPYALSPVLMSPTYAYVVILSPSFLS</sequence>
<dbReference type="InterPro" id="IPR006954">
    <property type="entry name" value="Mlt-10-like"/>
</dbReference>
<feature type="transmembrane region" description="Helical" evidence="1">
    <location>
        <begin position="395"/>
        <end position="415"/>
    </location>
</feature>
<accession>A0A6V7XGG6</accession>
<name>A0A6V7XGG6_MELEN</name>
<feature type="transmembrane region" description="Helical" evidence="1">
    <location>
        <begin position="309"/>
        <end position="330"/>
    </location>
</feature>
<keyword evidence="1" id="KW-0812">Transmembrane</keyword>
<dbReference type="PANTHER" id="PTHR21523">
    <property type="match status" value="1"/>
</dbReference>
<protein>
    <submittedName>
        <fullName evidence="2">Uncharacterized protein</fullName>
    </submittedName>
</protein>
<evidence type="ECO:0000313" key="3">
    <source>
        <dbReference type="Proteomes" id="UP000580250"/>
    </source>
</evidence>
<dbReference type="Proteomes" id="UP000580250">
    <property type="component" value="Unassembled WGS sequence"/>
</dbReference>
<evidence type="ECO:0000313" key="2">
    <source>
        <dbReference type="EMBL" id="CAD2198426.1"/>
    </source>
</evidence>
<dbReference type="PANTHER" id="PTHR21523:SF37">
    <property type="entry name" value="MLT-TEN (MLT-10) RELATED"/>
    <property type="match status" value="1"/>
</dbReference>
<dbReference type="Pfam" id="PF04870">
    <property type="entry name" value="Moulting_cycle"/>
    <property type="match status" value="1"/>
</dbReference>
<feature type="transmembrane region" description="Helical" evidence="1">
    <location>
        <begin position="350"/>
        <end position="375"/>
    </location>
</feature>
<evidence type="ECO:0000256" key="1">
    <source>
        <dbReference type="SAM" id="Phobius"/>
    </source>
</evidence>
<dbReference type="OrthoDB" id="5917548at2759"/>
<feature type="transmembrane region" description="Helical" evidence="1">
    <location>
        <begin position="435"/>
        <end position="460"/>
    </location>
</feature>
<reference evidence="2 3" key="1">
    <citation type="submission" date="2020-08" db="EMBL/GenBank/DDBJ databases">
        <authorList>
            <person name="Koutsovoulos G."/>
            <person name="Danchin GJ E."/>
        </authorList>
    </citation>
    <scope>NUCLEOTIDE SEQUENCE [LARGE SCALE GENOMIC DNA]</scope>
</reference>
<dbReference type="AlphaFoldDB" id="A0A6V7XGG6"/>
<organism evidence="2 3">
    <name type="scientific">Meloidogyne enterolobii</name>
    <name type="common">Root-knot nematode worm</name>
    <name type="synonym">Meloidogyne mayaguensis</name>
    <dbReference type="NCBI Taxonomy" id="390850"/>
    <lineage>
        <taxon>Eukaryota</taxon>
        <taxon>Metazoa</taxon>
        <taxon>Ecdysozoa</taxon>
        <taxon>Nematoda</taxon>
        <taxon>Chromadorea</taxon>
        <taxon>Rhabditida</taxon>
        <taxon>Tylenchina</taxon>
        <taxon>Tylenchomorpha</taxon>
        <taxon>Tylenchoidea</taxon>
        <taxon>Meloidogynidae</taxon>
        <taxon>Meloidogyninae</taxon>
        <taxon>Meloidogyne</taxon>
    </lineage>
</organism>
<proteinExistence type="predicted"/>
<comment type="caution">
    <text evidence="2">The sequence shown here is derived from an EMBL/GenBank/DDBJ whole genome shotgun (WGS) entry which is preliminary data.</text>
</comment>
<gene>
    <name evidence="2" type="ORF">MENT_LOCUS51739</name>
</gene>